<dbReference type="GO" id="GO:0003964">
    <property type="term" value="F:RNA-directed DNA polymerase activity"/>
    <property type="evidence" value="ECO:0007669"/>
    <property type="project" value="UniProtKB-KW"/>
</dbReference>
<evidence type="ECO:0000256" key="2">
    <source>
        <dbReference type="ARBA" id="ARBA00022679"/>
    </source>
</evidence>
<dbReference type="Gene3D" id="3.10.20.370">
    <property type="match status" value="1"/>
</dbReference>
<reference evidence="9" key="1">
    <citation type="journal article" date="2019" name="Sci. Rep.">
        <title>Draft genome of Tanacetum cinerariifolium, the natural source of mosquito coil.</title>
        <authorList>
            <person name="Yamashiro T."/>
            <person name="Shiraishi A."/>
            <person name="Satake H."/>
            <person name="Nakayama K."/>
        </authorList>
    </citation>
    <scope>NUCLEOTIDE SEQUENCE</scope>
</reference>
<keyword evidence="9" id="KW-0239">DNA-directed DNA polymerase</keyword>
<feature type="domain" description="Integrase catalytic" evidence="8">
    <location>
        <begin position="1136"/>
        <end position="1249"/>
    </location>
</feature>
<dbReference type="CDD" id="cd00303">
    <property type="entry name" value="retropepsin_like"/>
    <property type="match status" value="1"/>
</dbReference>
<dbReference type="InterPro" id="IPR000477">
    <property type="entry name" value="RT_dom"/>
</dbReference>
<dbReference type="EC" id="2.7.7.49" evidence="1"/>
<dbReference type="GO" id="GO:0004519">
    <property type="term" value="F:endonuclease activity"/>
    <property type="evidence" value="ECO:0007669"/>
    <property type="project" value="UniProtKB-KW"/>
</dbReference>
<dbReference type="Pfam" id="PF17917">
    <property type="entry name" value="RT_RNaseH"/>
    <property type="match status" value="1"/>
</dbReference>
<evidence type="ECO:0000313" key="9">
    <source>
        <dbReference type="EMBL" id="GEU38835.1"/>
    </source>
</evidence>
<name>A0A6L2JSN1_TANCI</name>
<dbReference type="InterPro" id="IPR050951">
    <property type="entry name" value="Retrovirus_Pol_polyprotein"/>
</dbReference>
<evidence type="ECO:0000256" key="1">
    <source>
        <dbReference type="ARBA" id="ARBA00012493"/>
    </source>
</evidence>
<proteinExistence type="predicted"/>
<evidence type="ECO:0000256" key="4">
    <source>
        <dbReference type="ARBA" id="ARBA00022722"/>
    </source>
</evidence>
<dbReference type="GO" id="GO:0016787">
    <property type="term" value="F:hydrolase activity"/>
    <property type="evidence" value="ECO:0007669"/>
    <property type="project" value="UniProtKB-KW"/>
</dbReference>
<dbReference type="SUPFAM" id="SSF53098">
    <property type="entry name" value="Ribonuclease H-like"/>
    <property type="match status" value="1"/>
</dbReference>
<keyword evidence="4" id="KW-0540">Nuclease</keyword>
<dbReference type="SUPFAM" id="SSF56672">
    <property type="entry name" value="DNA/RNA polymerases"/>
    <property type="match status" value="1"/>
</dbReference>
<dbReference type="InterPro" id="IPR043128">
    <property type="entry name" value="Rev_trsase/Diguanyl_cyclase"/>
</dbReference>
<dbReference type="InterPro" id="IPR012337">
    <property type="entry name" value="RNaseH-like_sf"/>
</dbReference>
<keyword evidence="2" id="KW-0808">Transferase</keyword>
<evidence type="ECO:0000259" key="8">
    <source>
        <dbReference type="PROSITE" id="PS50994"/>
    </source>
</evidence>
<accession>A0A6L2JSN1</accession>
<dbReference type="InterPro" id="IPR043502">
    <property type="entry name" value="DNA/RNA_pol_sf"/>
</dbReference>
<dbReference type="CDD" id="cd01647">
    <property type="entry name" value="RT_LTR"/>
    <property type="match status" value="1"/>
</dbReference>
<gene>
    <name evidence="9" type="ORF">Tci_010813</name>
</gene>
<keyword evidence="6" id="KW-0378">Hydrolase</keyword>
<dbReference type="InterPro" id="IPR041373">
    <property type="entry name" value="RT_RNaseH"/>
</dbReference>
<dbReference type="Gene3D" id="3.10.10.10">
    <property type="entry name" value="HIV Type 1 Reverse Transcriptase, subunit A, domain 1"/>
    <property type="match status" value="1"/>
</dbReference>
<dbReference type="InterPro" id="IPR021109">
    <property type="entry name" value="Peptidase_aspartic_dom_sf"/>
</dbReference>
<dbReference type="Gene3D" id="3.30.70.270">
    <property type="match status" value="1"/>
</dbReference>
<dbReference type="Gene3D" id="2.40.70.10">
    <property type="entry name" value="Acid Proteases"/>
    <property type="match status" value="1"/>
</dbReference>
<keyword evidence="7" id="KW-0695">RNA-directed DNA polymerase</keyword>
<dbReference type="Pfam" id="PF00078">
    <property type="entry name" value="RVT_1"/>
    <property type="match status" value="1"/>
</dbReference>
<sequence length="1364" mass="155309">MDELLQAPTEGYGEAIVIPEINADHFEIKMNLLQLYYKEPPNSILTWEDLVNKFVNQFFPPSKTTHLKNEISQFTQRSEETFGEAWEQFKKMLRACPCHRFIELTQINTLYSGLNKNDQDSLNAAAGGNLLSKTTREALHIIKNKSKVRYSRNKPNVSWMNTASRENVSKTDDRIDKLADQISTLVDIFSKKVVTPTTVKAVEESCVTCGGNHAYYNCDATNRNQSSVYAATSTYNQVAPQNRASNFMAPPGFAPVQNNNQNRFNQNQGQGNNFNRGNNFHGNQSFQVPNQGFQNQPFQVPNNQVQQGGFIQNQTSTSGTLPSNTIPNTKGEMKAITTRSGVAYEGPSIPTLKKVVERENEETTDKEQTNFQGNVLLLMLKFASTIKSLLANKDKLFELAKIPLNENSSAMLLKKHPKKLGDPGKFLVPSDFPGMDVCHALADLGAIINLMLFSIWKKLSLPELTPTRMTLELADRSITHPKGVAKDIFVQVGKFHFPTDFVVVDFEADPRVPLILGRSFLRTGRALIDVYGEEITLRVNDKAVTFNLNQTTRYSSTYDDMSVNRIDIIDVAREEYAQEMLGFSNNFSGGNPTSSSKPIIFDSSPSLTPFEGKGDICLIEKLLNDDPFQLPLIDLKQGEVIKAKSSIEEPPDLELKDLPSYLEYAYLEGVDKLPAIIAKDLKVDEKEALLKAIKKEVIKLLDAGMIYPISDSSWVIPIHCVPKKGGITIVENENNELIPVRLVTRWRVCIDYRNLNDATRKDHFPLPFMVQMLERLAGNEFYCFLDGFSGYFQILISPPNQEKTTFTCPYGTFAYRRMSFGLCNAPRTFQRCMMAIFHDMIEKTMEVFMDDFSIFGDSFSSCLSYLDPMLQRCEDTNLSLNWEKCHFMVKEGIFLGHTIFKIGLEVDRAKVDVIAKLPHPTTVKECIDAFETLKKKLTQAPILVVPDWNLPFELMCDASDFAIGAVLGQRKMKHFHHIHYASKTMTEAQIHYTTMEKEMLAVVYAFEKFWPYLVLSKSIVYTDHPTLKYLLSKQDAKPRLLRWVFLLQEFDIIIRDKKGTENLMADHLSRLENPHKDVFENKDKNENFPLETLGKISCGSTPLFSDVANFHAGNLIVNGMSSQQKKKFFKDVKHYSWDDPYLFEFVRIKSFDDFMGPFSSSRGNRYILVTVYYLSKWVEAKALPTNDASDVVKFLKYLFARFETPRAIISDRGTHFCNDKFAKVMSKYGVTHRLATAYHSQTNGQVEKLQLNKLNELHDQAYENSFIYKEKTKKLHGSKIKNRIFNVGDRVLLFNSRLKIFSGKLKTRWSGPFTITKVFPYGTIELSQPEGLNFKVNGHRVKHYFGGDVPQLVLPDLQTFPMDK</sequence>
<dbReference type="Pfam" id="PF00665">
    <property type="entry name" value="rve"/>
    <property type="match status" value="1"/>
</dbReference>
<dbReference type="PANTHER" id="PTHR37984:SF5">
    <property type="entry name" value="PROTEIN NYNRIN-LIKE"/>
    <property type="match status" value="1"/>
</dbReference>
<dbReference type="PANTHER" id="PTHR37984">
    <property type="entry name" value="PROTEIN CBG26694"/>
    <property type="match status" value="1"/>
</dbReference>
<evidence type="ECO:0000256" key="6">
    <source>
        <dbReference type="ARBA" id="ARBA00022801"/>
    </source>
</evidence>
<dbReference type="InterPro" id="IPR001584">
    <property type="entry name" value="Integrase_cat-core"/>
</dbReference>
<dbReference type="GO" id="GO:0003887">
    <property type="term" value="F:DNA-directed DNA polymerase activity"/>
    <property type="evidence" value="ECO:0007669"/>
    <property type="project" value="UniProtKB-KW"/>
</dbReference>
<keyword evidence="5" id="KW-0255">Endonuclease</keyword>
<comment type="caution">
    <text evidence="9">The sequence shown here is derived from an EMBL/GenBank/DDBJ whole genome shotgun (WGS) entry which is preliminary data.</text>
</comment>
<protein>
    <recommendedName>
        <fullName evidence="1">RNA-directed DNA polymerase</fullName>
        <ecNumber evidence="1">2.7.7.49</ecNumber>
    </recommendedName>
</protein>
<dbReference type="GO" id="GO:0015074">
    <property type="term" value="P:DNA integration"/>
    <property type="evidence" value="ECO:0007669"/>
    <property type="project" value="InterPro"/>
</dbReference>
<dbReference type="InterPro" id="IPR005162">
    <property type="entry name" value="Retrotrans_gag_dom"/>
</dbReference>
<keyword evidence="3" id="KW-0548">Nucleotidyltransferase</keyword>
<dbReference type="GO" id="GO:0003676">
    <property type="term" value="F:nucleic acid binding"/>
    <property type="evidence" value="ECO:0007669"/>
    <property type="project" value="InterPro"/>
</dbReference>
<dbReference type="PROSITE" id="PS50994">
    <property type="entry name" value="INTEGRASE"/>
    <property type="match status" value="1"/>
</dbReference>
<dbReference type="CDD" id="cd09274">
    <property type="entry name" value="RNase_HI_RT_Ty3"/>
    <property type="match status" value="1"/>
</dbReference>
<organism evidence="9">
    <name type="scientific">Tanacetum cinerariifolium</name>
    <name type="common">Dalmatian daisy</name>
    <name type="synonym">Chrysanthemum cinerariifolium</name>
    <dbReference type="NCBI Taxonomy" id="118510"/>
    <lineage>
        <taxon>Eukaryota</taxon>
        <taxon>Viridiplantae</taxon>
        <taxon>Streptophyta</taxon>
        <taxon>Embryophyta</taxon>
        <taxon>Tracheophyta</taxon>
        <taxon>Spermatophyta</taxon>
        <taxon>Magnoliopsida</taxon>
        <taxon>eudicotyledons</taxon>
        <taxon>Gunneridae</taxon>
        <taxon>Pentapetalae</taxon>
        <taxon>asterids</taxon>
        <taxon>campanulids</taxon>
        <taxon>Asterales</taxon>
        <taxon>Asteraceae</taxon>
        <taxon>Asteroideae</taxon>
        <taxon>Anthemideae</taxon>
        <taxon>Anthemidinae</taxon>
        <taxon>Tanacetum</taxon>
    </lineage>
</organism>
<dbReference type="EMBL" id="BKCJ010001100">
    <property type="protein sequence ID" value="GEU38835.1"/>
    <property type="molecule type" value="Genomic_DNA"/>
</dbReference>
<dbReference type="InterPro" id="IPR036397">
    <property type="entry name" value="RNaseH_sf"/>
</dbReference>
<evidence type="ECO:0000256" key="3">
    <source>
        <dbReference type="ARBA" id="ARBA00022695"/>
    </source>
</evidence>
<dbReference type="Gene3D" id="3.30.420.10">
    <property type="entry name" value="Ribonuclease H-like superfamily/Ribonuclease H"/>
    <property type="match status" value="1"/>
</dbReference>
<evidence type="ECO:0000256" key="5">
    <source>
        <dbReference type="ARBA" id="ARBA00022759"/>
    </source>
</evidence>
<evidence type="ECO:0000256" key="7">
    <source>
        <dbReference type="ARBA" id="ARBA00022918"/>
    </source>
</evidence>
<dbReference type="Pfam" id="PF03732">
    <property type="entry name" value="Retrotrans_gag"/>
    <property type="match status" value="1"/>
</dbReference>